<dbReference type="SUPFAM" id="SSF56024">
    <property type="entry name" value="Phospholipase D/nuclease"/>
    <property type="match status" value="2"/>
</dbReference>
<evidence type="ECO:0000256" key="6">
    <source>
        <dbReference type="SAM" id="SignalP"/>
    </source>
</evidence>
<reference evidence="9" key="1">
    <citation type="submission" date="2023-07" db="EMBL/GenBank/DDBJ databases">
        <title>Defluviimonas sediminis sp. nov., isolated from mangrove sediment.</title>
        <authorList>
            <person name="Liu L."/>
            <person name="Li J."/>
            <person name="Huang Y."/>
            <person name="Pan J."/>
            <person name="Li M."/>
        </authorList>
    </citation>
    <scope>NUCLEOTIDE SEQUENCE [LARGE SCALE GENOMIC DNA]</scope>
    <source>
        <strain evidence="9">FT324</strain>
    </source>
</reference>
<organism evidence="8 9">
    <name type="scientific">Albidovulum sediminis</name>
    <dbReference type="NCBI Taxonomy" id="3066345"/>
    <lineage>
        <taxon>Bacteria</taxon>
        <taxon>Pseudomonadati</taxon>
        <taxon>Pseudomonadota</taxon>
        <taxon>Alphaproteobacteria</taxon>
        <taxon>Rhodobacterales</taxon>
        <taxon>Paracoccaceae</taxon>
        <taxon>Albidovulum</taxon>
    </lineage>
</organism>
<dbReference type="Gene3D" id="3.30.870.10">
    <property type="entry name" value="Endonuclease Chain A"/>
    <property type="match status" value="2"/>
</dbReference>
<dbReference type="PROSITE" id="PS50035">
    <property type="entry name" value="PLD"/>
    <property type="match status" value="2"/>
</dbReference>
<sequence length="508" mass="55187">MTEPAGPSRFRLIAASGWRGLMLAAGLALAACTSVPFDGPQRAPVLPSGMGVAPATPTMPVPRPAPARFYPLVSGEETLATWLDLIATARARIDVMTYIMRADRSGRAVAQALLDAADRGVHVRLLIDDVFMAMKDDRVGGLTSHPNIEIRAFNPFSRNAPALVGYVLDHTRVNRRMHNKALIVDGASAIVGGRNVGDEYFGQDRFLHFADLDILMQGPAVAPLEAGFDVYWNDRLAVPYQRLKPRFGRSGAFAEVRGAPSDLGALPEAATRALATGRAFGGTAEFIVDTPLKLSHPEAAPQHVAEALYRSLATARSEVLIVTPYFVPQEQGSELIEALEARGVDVTVVTNSLASTNHVIVHGSYSRYRDRLAARGVDFYEIRAGSGRLLEPGTSRPVNRTVLHSKLIVVDRRFVLVGSPNFDPRSMNLNTEHILRIDSPDLARSLIADWQRIADTAAYHVEVGDTGLPRWMKRKGADRTTFLPNPDAGLMARFIALLGGVLPIEDDL</sequence>
<comment type="subcellular location">
    <subcellularLocation>
        <location evidence="2">Secreted</location>
    </subcellularLocation>
</comment>
<dbReference type="Proteomes" id="UP001205601">
    <property type="component" value="Unassembled WGS sequence"/>
</dbReference>
<evidence type="ECO:0000256" key="2">
    <source>
        <dbReference type="ARBA" id="ARBA00004613"/>
    </source>
</evidence>
<comment type="caution">
    <text evidence="8">The sequence shown here is derived from an EMBL/GenBank/DDBJ whole genome shotgun (WGS) entry which is preliminary data.</text>
</comment>
<comment type="function">
    <text evidence="1">Could be a virulence factor.</text>
</comment>
<accession>A0ABT2NPB1</accession>
<evidence type="ECO:0000259" key="7">
    <source>
        <dbReference type="PROSITE" id="PS50035"/>
    </source>
</evidence>
<keyword evidence="9" id="KW-1185">Reference proteome</keyword>
<proteinExistence type="predicted"/>
<dbReference type="CDD" id="cd09111">
    <property type="entry name" value="PLDc_ymdC_like_1"/>
    <property type="match status" value="1"/>
</dbReference>
<keyword evidence="4" id="KW-0964">Secreted</keyword>
<evidence type="ECO:0000313" key="9">
    <source>
        <dbReference type="Proteomes" id="UP001205601"/>
    </source>
</evidence>
<feature type="chain" id="PRO_5045721009" description="Phospholipase D" evidence="6">
    <location>
        <begin position="31"/>
        <end position="508"/>
    </location>
</feature>
<dbReference type="RefSeq" id="WP_261496625.1">
    <property type="nucleotide sequence ID" value="NZ_JAOCQF010000002.1"/>
</dbReference>
<evidence type="ECO:0000256" key="3">
    <source>
        <dbReference type="ARBA" id="ARBA00018392"/>
    </source>
</evidence>
<dbReference type="CDD" id="cd09113">
    <property type="entry name" value="PLDc_ymdC_like_2"/>
    <property type="match status" value="1"/>
</dbReference>
<dbReference type="InterPro" id="IPR001736">
    <property type="entry name" value="PLipase_D/transphosphatidylase"/>
</dbReference>
<dbReference type="Pfam" id="PF13091">
    <property type="entry name" value="PLDc_2"/>
    <property type="match status" value="2"/>
</dbReference>
<name>A0ABT2NPB1_9RHOB</name>
<feature type="domain" description="PLD phosphodiesterase" evidence="7">
    <location>
        <begin position="173"/>
        <end position="200"/>
    </location>
</feature>
<evidence type="ECO:0000256" key="4">
    <source>
        <dbReference type="ARBA" id="ARBA00022525"/>
    </source>
</evidence>
<feature type="domain" description="PLD phosphodiesterase" evidence="7">
    <location>
        <begin position="399"/>
        <end position="426"/>
    </location>
</feature>
<evidence type="ECO:0000256" key="5">
    <source>
        <dbReference type="ARBA" id="ARBA00029594"/>
    </source>
</evidence>
<dbReference type="PANTHER" id="PTHR21248:SF12">
    <property type="entry name" value="CARDIOLIPIN SYNTHASE C"/>
    <property type="match status" value="1"/>
</dbReference>
<dbReference type="EMBL" id="JAOCQF010000002">
    <property type="protein sequence ID" value="MCT8330773.1"/>
    <property type="molecule type" value="Genomic_DNA"/>
</dbReference>
<gene>
    <name evidence="8" type="ORF">N5I32_14720</name>
</gene>
<evidence type="ECO:0000313" key="8">
    <source>
        <dbReference type="EMBL" id="MCT8330773.1"/>
    </source>
</evidence>
<protein>
    <recommendedName>
        <fullName evidence="3">Phospholipase D</fullName>
    </recommendedName>
    <alternativeName>
        <fullName evidence="5">Choline phosphatase</fullName>
    </alternativeName>
</protein>
<keyword evidence="6" id="KW-0732">Signal</keyword>
<dbReference type="InterPro" id="IPR025202">
    <property type="entry name" value="PLD-like_dom"/>
</dbReference>
<dbReference type="SMART" id="SM00155">
    <property type="entry name" value="PLDc"/>
    <property type="match status" value="2"/>
</dbReference>
<dbReference type="PANTHER" id="PTHR21248">
    <property type="entry name" value="CARDIOLIPIN SYNTHASE"/>
    <property type="match status" value="1"/>
</dbReference>
<evidence type="ECO:0000256" key="1">
    <source>
        <dbReference type="ARBA" id="ARBA00003145"/>
    </source>
</evidence>
<feature type="signal peptide" evidence="6">
    <location>
        <begin position="1"/>
        <end position="30"/>
    </location>
</feature>